<name>A0A6N7L9Q7_SINTE</name>
<dbReference type="InterPro" id="IPR009050">
    <property type="entry name" value="Globin-like_sf"/>
</dbReference>
<evidence type="ECO:0000313" key="3">
    <source>
        <dbReference type="Proteomes" id="UP000439983"/>
    </source>
</evidence>
<dbReference type="Gene3D" id="1.10.490.10">
    <property type="entry name" value="Globins"/>
    <property type="match status" value="1"/>
</dbReference>
<comment type="caution">
    <text evidence="2">The sequence shown here is derived from an EMBL/GenBank/DDBJ whole genome shotgun (WGS) entry which is preliminary data.</text>
</comment>
<dbReference type="InterPro" id="IPR015392">
    <property type="entry name" value="TehB/YeaR-like_dom"/>
</dbReference>
<evidence type="ECO:0000259" key="1">
    <source>
        <dbReference type="Pfam" id="PF09313"/>
    </source>
</evidence>
<organism evidence="2 3">
    <name type="scientific">Sinorhizobium terangae</name>
    <dbReference type="NCBI Taxonomy" id="110322"/>
    <lineage>
        <taxon>Bacteria</taxon>
        <taxon>Pseudomonadati</taxon>
        <taxon>Pseudomonadota</taxon>
        <taxon>Alphaproteobacteria</taxon>
        <taxon>Hyphomicrobiales</taxon>
        <taxon>Rhizobiaceae</taxon>
        <taxon>Sinorhizobium/Ensifer group</taxon>
        <taxon>Sinorhizobium</taxon>
    </lineage>
</organism>
<dbReference type="CDD" id="cd08916">
    <property type="entry name" value="TrHb3_P"/>
    <property type="match status" value="1"/>
</dbReference>
<reference evidence="2 3" key="1">
    <citation type="journal article" date="2013" name="Genome Biol.">
        <title>Comparative genomics of the core and accessory genomes of 48 Sinorhizobium strains comprising five genospecies.</title>
        <authorList>
            <person name="Sugawara M."/>
            <person name="Epstein B."/>
            <person name="Badgley B.D."/>
            <person name="Unno T."/>
            <person name="Xu L."/>
            <person name="Reese J."/>
            <person name="Gyaneshwar P."/>
            <person name="Denny R."/>
            <person name="Mudge J."/>
            <person name="Bharti A.K."/>
            <person name="Farmer A.D."/>
            <person name="May G.D."/>
            <person name="Woodward J.E."/>
            <person name="Medigue C."/>
            <person name="Vallenet D."/>
            <person name="Lajus A."/>
            <person name="Rouy Z."/>
            <person name="Martinez-Vaz B."/>
            <person name="Tiffin P."/>
            <person name="Young N.D."/>
            <person name="Sadowsky M.J."/>
        </authorList>
    </citation>
    <scope>NUCLEOTIDE SEQUENCE [LARGE SCALE GENOMIC DNA]</scope>
    <source>
        <strain evidence="2 3">USDA4894</strain>
    </source>
</reference>
<dbReference type="GO" id="GO:0019825">
    <property type="term" value="F:oxygen binding"/>
    <property type="evidence" value="ECO:0007669"/>
    <property type="project" value="InterPro"/>
</dbReference>
<dbReference type="InterPro" id="IPR014710">
    <property type="entry name" value="RmlC-like_jellyroll"/>
</dbReference>
<dbReference type="EMBL" id="WITC01000032">
    <property type="protein sequence ID" value="MQX14573.1"/>
    <property type="molecule type" value="Genomic_DNA"/>
</dbReference>
<gene>
    <name evidence="2" type="ORF">GHK62_07275</name>
</gene>
<feature type="domain" description="TehB/YeaR-like" evidence="1">
    <location>
        <begin position="148"/>
        <end position="219"/>
    </location>
</feature>
<dbReference type="Pfam" id="PF09313">
    <property type="entry name" value="TehB-like"/>
    <property type="match status" value="1"/>
</dbReference>
<dbReference type="InterPro" id="IPR012292">
    <property type="entry name" value="Globin/Proto"/>
</dbReference>
<dbReference type="OrthoDB" id="25954at2"/>
<keyword evidence="3" id="KW-1185">Reference proteome</keyword>
<dbReference type="AlphaFoldDB" id="A0A6N7L9Q7"/>
<sequence>MLWRLAVEREKLDEREIPKILARFYERVRADAELGPVFAVVADWDEHLVRLSEFWSSVMLTTGRYKGNPVSMHMIHAERIRPEMFDRWLALWRLTTSEMLPQHLAIEMQAKATRIASRLSRAIRPEASQAYSGQPAKTAGPTTPYRITSAFDEASLPQALLRSHALKSGTWGVIRVHDGAVRYRADGATQAILLDRYRPGIVPPEVPHRLELAGPVNLQIEFYDRNPGIEIS</sequence>
<dbReference type="SUPFAM" id="SSF46458">
    <property type="entry name" value="Globin-like"/>
    <property type="match status" value="1"/>
</dbReference>
<protein>
    <submittedName>
        <fullName evidence="2">DUF1971 domain-containing protein</fullName>
    </submittedName>
</protein>
<dbReference type="Gene3D" id="2.60.120.10">
    <property type="entry name" value="Jelly Rolls"/>
    <property type="match status" value="1"/>
</dbReference>
<evidence type="ECO:0000313" key="2">
    <source>
        <dbReference type="EMBL" id="MQX14573.1"/>
    </source>
</evidence>
<accession>A0A6N7L9Q7</accession>
<dbReference type="GO" id="GO:0020037">
    <property type="term" value="F:heme binding"/>
    <property type="evidence" value="ECO:0007669"/>
    <property type="project" value="InterPro"/>
</dbReference>
<dbReference type="Proteomes" id="UP000439983">
    <property type="component" value="Unassembled WGS sequence"/>
</dbReference>
<proteinExistence type="predicted"/>
<dbReference type="SUPFAM" id="SSF51197">
    <property type="entry name" value="Clavaminate synthase-like"/>
    <property type="match status" value="1"/>
</dbReference>